<comment type="caution">
    <text evidence="3">The sequence shown here is derived from an EMBL/GenBank/DDBJ whole genome shotgun (WGS) entry which is preliminary data.</text>
</comment>
<feature type="transmembrane region" description="Helical" evidence="1">
    <location>
        <begin position="153"/>
        <end position="179"/>
    </location>
</feature>
<dbReference type="PANTHER" id="PTHR23028:SF53">
    <property type="entry name" value="ACYL_TRANSF_3 DOMAIN-CONTAINING PROTEIN"/>
    <property type="match status" value="1"/>
</dbReference>
<feature type="transmembrane region" description="Helical" evidence="1">
    <location>
        <begin position="328"/>
        <end position="347"/>
    </location>
</feature>
<keyword evidence="1" id="KW-0472">Membrane</keyword>
<dbReference type="Proteomes" id="UP000468531">
    <property type="component" value="Unassembled WGS sequence"/>
</dbReference>
<feature type="transmembrane region" description="Helical" evidence="1">
    <location>
        <begin position="41"/>
        <end position="60"/>
    </location>
</feature>
<feature type="transmembrane region" description="Helical" evidence="1">
    <location>
        <begin position="266"/>
        <end position="283"/>
    </location>
</feature>
<evidence type="ECO:0000313" key="3">
    <source>
        <dbReference type="EMBL" id="NEU97352.1"/>
    </source>
</evidence>
<proteinExistence type="predicted"/>
<sequence length="368" mass="40768">MPETRWTDGRACKDVARIHWGRLSGDQLRETALPRLLSIQYLRAFAAFGVVAFHAQGFTYGRALGIGSAGVDIFFVVSGIVMWAVSAYRPQTPAEFFVNRLIRIVPMYWFVTLSFVAAAIVLPTLFPRLIVSATHTLASLFFVPMRSPSNGEIWPVVVPGWTLNCEMFFYAVFALALFLTSTTTRLVFLAMAFFVLILVGRIYTGDNPAITFYTDPIMLEFPSGILLGRALEQDRLPRLRWGYVLLVAGALLFAVSAWLNVSSPRVLAWGVPAFLVVAGAVIIEKNRSVPLVPALALLGDASYSIYLTHTLTISAVGKFKAYFNAPTFFVASLTLSALIGVAAWRLVERPFAEFLKPRPRLRQPHLAE</sequence>
<organism evidence="3 4">
    <name type="scientific">Bradyrhizobium uaiense</name>
    <dbReference type="NCBI Taxonomy" id="2594946"/>
    <lineage>
        <taxon>Bacteria</taxon>
        <taxon>Pseudomonadati</taxon>
        <taxon>Pseudomonadota</taxon>
        <taxon>Alphaproteobacteria</taxon>
        <taxon>Hyphomicrobiales</taxon>
        <taxon>Nitrobacteraceae</taxon>
        <taxon>Bradyrhizobium</taxon>
    </lineage>
</organism>
<dbReference type="GO" id="GO:0000271">
    <property type="term" value="P:polysaccharide biosynthetic process"/>
    <property type="evidence" value="ECO:0007669"/>
    <property type="project" value="TreeGrafter"/>
</dbReference>
<accession>A0A6P1BIJ2</accession>
<feature type="transmembrane region" description="Helical" evidence="1">
    <location>
        <begin position="186"/>
        <end position="204"/>
    </location>
</feature>
<keyword evidence="3" id="KW-0808">Transferase</keyword>
<dbReference type="EMBL" id="VKHP01000056">
    <property type="protein sequence ID" value="NEU97352.1"/>
    <property type="molecule type" value="Genomic_DNA"/>
</dbReference>
<feature type="transmembrane region" description="Helical" evidence="1">
    <location>
        <begin position="243"/>
        <end position="260"/>
    </location>
</feature>
<dbReference type="GO" id="GO:0016020">
    <property type="term" value="C:membrane"/>
    <property type="evidence" value="ECO:0007669"/>
    <property type="project" value="TreeGrafter"/>
</dbReference>
<dbReference type="InterPro" id="IPR002656">
    <property type="entry name" value="Acyl_transf_3_dom"/>
</dbReference>
<evidence type="ECO:0000256" key="1">
    <source>
        <dbReference type="SAM" id="Phobius"/>
    </source>
</evidence>
<dbReference type="PANTHER" id="PTHR23028">
    <property type="entry name" value="ACETYLTRANSFERASE"/>
    <property type="match status" value="1"/>
</dbReference>
<feature type="domain" description="Acyltransferase 3" evidence="2">
    <location>
        <begin position="38"/>
        <end position="344"/>
    </location>
</feature>
<feature type="transmembrane region" description="Helical" evidence="1">
    <location>
        <begin position="66"/>
        <end position="88"/>
    </location>
</feature>
<dbReference type="Pfam" id="PF01757">
    <property type="entry name" value="Acyl_transf_3"/>
    <property type="match status" value="1"/>
</dbReference>
<keyword evidence="1" id="KW-0812">Transmembrane</keyword>
<keyword evidence="3" id="KW-0012">Acyltransferase</keyword>
<evidence type="ECO:0000259" key="2">
    <source>
        <dbReference type="Pfam" id="PF01757"/>
    </source>
</evidence>
<dbReference type="RefSeq" id="WP_235999913.1">
    <property type="nucleotide sequence ID" value="NZ_VKHP01000056.1"/>
</dbReference>
<reference evidence="3 4" key="1">
    <citation type="journal article" date="2020" name="Arch. Microbiol.">
        <title>Bradyrhizobium uaiense sp. nov., a new highly efficient cowpea symbiont.</title>
        <authorList>
            <person name="Cabral Michel D."/>
            <person name="Azarias Guimaraes A."/>
            <person name="Martins da Costa E."/>
            <person name="Soares de Carvalho T."/>
            <person name="Balsanelli E."/>
            <person name="Willems A."/>
            <person name="Maltempi de Souza E."/>
            <person name="de Souza Moreira F.M."/>
        </authorList>
    </citation>
    <scope>NUCLEOTIDE SEQUENCE [LARGE SCALE GENOMIC DNA]</scope>
    <source>
        <strain evidence="3 4">UFLA 03-164</strain>
    </source>
</reference>
<dbReference type="GO" id="GO:0016747">
    <property type="term" value="F:acyltransferase activity, transferring groups other than amino-acyl groups"/>
    <property type="evidence" value="ECO:0007669"/>
    <property type="project" value="InterPro"/>
</dbReference>
<dbReference type="AlphaFoldDB" id="A0A6P1BIJ2"/>
<name>A0A6P1BIJ2_9BRAD</name>
<evidence type="ECO:0000313" key="4">
    <source>
        <dbReference type="Proteomes" id="UP000468531"/>
    </source>
</evidence>
<keyword evidence="1" id="KW-1133">Transmembrane helix</keyword>
<dbReference type="InterPro" id="IPR050879">
    <property type="entry name" value="Acyltransferase_3"/>
</dbReference>
<feature type="transmembrane region" description="Helical" evidence="1">
    <location>
        <begin position="295"/>
        <end position="316"/>
    </location>
</feature>
<gene>
    <name evidence="3" type="ORF">FNJ47_16285</name>
</gene>
<keyword evidence="4" id="KW-1185">Reference proteome</keyword>
<feature type="transmembrane region" description="Helical" evidence="1">
    <location>
        <begin position="108"/>
        <end position="133"/>
    </location>
</feature>
<protein>
    <submittedName>
        <fullName evidence="3">Acyltransferase</fullName>
    </submittedName>
</protein>